<dbReference type="Gene3D" id="2.130.10.10">
    <property type="entry name" value="YVTN repeat-like/Quinoprotein amine dehydrogenase"/>
    <property type="match status" value="1"/>
</dbReference>
<evidence type="ECO:0000256" key="4">
    <source>
        <dbReference type="ARBA" id="ARBA00022801"/>
    </source>
</evidence>
<evidence type="ECO:0000256" key="3">
    <source>
        <dbReference type="ARBA" id="ARBA00022737"/>
    </source>
</evidence>
<dbReference type="PROSITE" id="PS50294">
    <property type="entry name" value="WD_REPEATS_REGION"/>
    <property type="match status" value="1"/>
</dbReference>
<gene>
    <name evidence="10" type="ORF">MICPUN_105774</name>
</gene>
<proteinExistence type="inferred from homology"/>
<name>C1E999_MICCC</name>
<dbReference type="PROSITE" id="PS50082">
    <property type="entry name" value="WD_REPEATS_2"/>
    <property type="match status" value="1"/>
</dbReference>
<dbReference type="SMART" id="SM00320">
    <property type="entry name" value="WD40"/>
    <property type="match status" value="5"/>
</dbReference>
<dbReference type="STRING" id="296587.C1E999"/>
<dbReference type="eggNOG" id="KOG0280">
    <property type="taxonomic scope" value="Eukaryota"/>
</dbReference>
<evidence type="ECO:0000256" key="9">
    <source>
        <dbReference type="SAM" id="MobiDB-lite"/>
    </source>
</evidence>
<dbReference type="InterPro" id="IPR052415">
    <property type="entry name" value="Diphthine_MTase"/>
</dbReference>
<dbReference type="Pfam" id="PF00400">
    <property type="entry name" value="WD40"/>
    <property type="match status" value="1"/>
</dbReference>
<comment type="pathway">
    <text evidence="1">Protein modification; peptidyl-diphthamide biosynthesis.</text>
</comment>
<comment type="similarity">
    <text evidence="5">Belongs to the DPH7 family.</text>
</comment>
<keyword evidence="11" id="KW-1185">Reference proteome</keyword>
<keyword evidence="4" id="KW-0378">Hydrolase</keyword>
<protein>
    <recommendedName>
        <fullName evidence="6">methylated diphthine methylhydrolase</fullName>
        <ecNumber evidence="6">3.1.1.97</ecNumber>
    </recommendedName>
</protein>
<dbReference type="SUPFAM" id="SSF50978">
    <property type="entry name" value="WD40 repeat-like"/>
    <property type="match status" value="1"/>
</dbReference>
<dbReference type="GeneID" id="8244672"/>
<dbReference type="FunCoup" id="C1E999">
    <property type="interactions" value="1612"/>
</dbReference>
<accession>C1E999</accession>
<dbReference type="PANTHER" id="PTHR46042">
    <property type="entry name" value="DIPHTHINE METHYLTRANSFERASE"/>
    <property type="match status" value="1"/>
</dbReference>
<dbReference type="EC" id="3.1.1.97" evidence="6"/>
<reference evidence="10 11" key="1">
    <citation type="journal article" date="2009" name="Science">
        <title>Green evolution and dynamic adaptations revealed by genomes of the marine picoeukaryotes Micromonas.</title>
        <authorList>
            <person name="Worden A.Z."/>
            <person name="Lee J.H."/>
            <person name="Mock T."/>
            <person name="Rouze P."/>
            <person name="Simmons M.P."/>
            <person name="Aerts A.L."/>
            <person name="Allen A.E."/>
            <person name="Cuvelier M.L."/>
            <person name="Derelle E."/>
            <person name="Everett M.V."/>
            <person name="Foulon E."/>
            <person name="Grimwood J."/>
            <person name="Gundlach H."/>
            <person name="Henrissat B."/>
            <person name="Napoli C."/>
            <person name="McDonald S.M."/>
            <person name="Parker M.S."/>
            <person name="Rombauts S."/>
            <person name="Salamov A."/>
            <person name="Von Dassow P."/>
            <person name="Badger J.H."/>
            <person name="Coutinho P.M."/>
            <person name="Demir E."/>
            <person name="Dubchak I."/>
            <person name="Gentemann C."/>
            <person name="Eikrem W."/>
            <person name="Gready J.E."/>
            <person name="John U."/>
            <person name="Lanier W."/>
            <person name="Lindquist E.A."/>
            <person name="Lucas S."/>
            <person name="Mayer K.F."/>
            <person name="Moreau H."/>
            <person name="Not F."/>
            <person name="Otillar R."/>
            <person name="Panaud O."/>
            <person name="Pangilinan J."/>
            <person name="Paulsen I."/>
            <person name="Piegu B."/>
            <person name="Poliakov A."/>
            <person name="Robbens S."/>
            <person name="Schmutz J."/>
            <person name="Toulza E."/>
            <person name="Wyss T."/>
            <person name="Zelensky A."/>
            <person name="Zhou K."/>
            <person name="Armbrust E.V."/>
            <person name="Bhattacharya D."/>
            <person name="Goodenough U.W."/>
            <person name="Van de Peer Y."/>
            <person name="Grigoriev I.V."/>
        </authorList>
    </citation>
    <scope>NUCLEOTIDE SEQUENCE [LARGE SCALE GENOMIC DNA]</scope>
    <source>
        <strain evidence="11">RCC299 / NOUM17</strain>
    </source>
</reference>
<evidence type="ECO:0000256" key="8">
    <source>
        <dbReference type="PROSITE-ProRule" id="PRU00221"/>
    </source>
</evidence>
<dbReference type="EMBL" id="CP001327">
    <property type="protein sequence ID" value="ACO64643.1"/>
    <property type="molecule type" value="Genomic_DNA"/>
</dbReference>
<comment type="catalytic activity">
    <reaction evidence="7">
        <text>diphthine methyl ester-[translation elongation factor 2] + H2O = diphthine-[translation elongation factor 2] + methanol + H(+)</text>
        <dbReference type="Rhea" id="RHEA:42656"/>
        <dbReference type="Rhea" id="RHEA-COMP:10172"/>
        <dbReference type="Rhea" id="RHEA-COMP:10173"/>
        <dbReference type="ChEBI" id="CHEBI:15377"/>
        <dbReference type="ChEBI" id="CHEBI:15378"/>
        <dbReference type="ChEBI" id="CHEBI:17790"/>
        <dbReference type="ChEBI" id="CHEBI:79005"/>
        <dbReference type="ChEBI" id="CHEBI:82696"/>
        <dbReference type="EC" id="3.1.1.97"/>
    </reaction>
</comment>
<dbReference type="GO" id="GO:0005737">
    <property type="term" value="C:cytoplasm"/>
    <property type="evidence" value="ECO:0007669"/>
    <property type="project" value="TreeGrafter"/>
</dbReference>
<dbReference type="AlphaFoldDB" id="C1E999"/>
<keyword evidence="2 8" id="KW-0853">WD repeat</keyword>
<evidence type="ECO:0000256" key="2">
    <source>
        <dbReference type="ARBA" id="ARBA00022574"/>
    </source>
</evidence>
<keyword evidence="3" id="KW-0677">Repeat</keyword>
<feature type="region of interest" description="Disordered" evidence="9">
    <location>
        <begin position="120"/>
        <end position="146"/>
    </location>
</feature>
<evidence type="ECO:0000256" key="6">
    <source>
        <dbReference type="ARBA" id="ARBA00039131"/>
    </source>
</evidence>
<dbReference type="RefSeq" id="XP_002503385.1">
    <property type="nucleotide sequence ID" value="XM_002503339.1"/>
</dbReference>
<dbReference type="InterPro" id="IPR001680">
    <property type="entry name" value="WD40_rpt"/>
</dbReference>
<dbReference type="GO" id="GO:0017183">
    <property type="term" value="P:protein histidyl modification to diphthamide"/>
    <property type="evidence" value="ECO:0007669"/>
    <property type="project" value="TreeGrafter"/>
</dbReference>
<dbReference type="GO" id="GO:0061685">
    <property type="term" value="F:diphthine methylesterase activity"/>
    <property type="evidence" value="ECO:0007669"/>
    <property type="project" value="UniProtKB-EC"/>
</dbReference>
<organism evidence="10 11">
    <name type="scientific">Micromonas commoda (strain RCC299 / NOUM17 / CCMP2709)</name>
    <name type="common">Picoplanktonic green alga</name>
    <dbReference type="NCBI Taxonomy" id="296587"/>
    <lineage>
        <taxon>Eukaryota</taxon>
        <taxon>Viridiplantae</taxon>
        <taxon>Chlorophyta</taxon>
        <taxon>Mamiellophyceae</taxon>
        <taxon>Mamiellales</taxon>
        <taxon>Mamiellaceae</taxon>
        <taxon>Micromonas</taxon>
    </lineage>
</organism>
<dbReference type="InterPro" id="IPR015943">
    <property type="entry name" value="WD40/YVTN_repeat-like_dom_sf"/>
</dbReference>
<evidence type="ECO:0000313" key="11">
    <source>
        <dbReference type="Proteomes" id="UP000002009"/>
    </source>
</evidence>
<sequence length="432" mass="45800">MTRHHELEVGLNACGVEVCPHASHRQLCAVASYLHRPGDEDEPQSRVGELYLYQLRPADDDDAAAESSPRDRWTFAPCATTRHTRAIFELKWAPATLAKSGDTAGVPAIAQADAGGYVSVYEVSPSNPDDDDDTAGDDTAGNTGSSSFDVAEMASVRCGGGGLGMATCVDWSPADTGGSEYFGSCRLAVVGADGGARILAWRESGDLEVVDERECAHDLEAWAVAFAHPRSSLGSNGGGGFIFTGADDAAFKGWDLRAGLDRSPPAFVNSRTHGAGVTCVAPSPHDPHVVATGSYDDKVRLWDCRCIRRPTETCDGVDCGGGTWRLRWHPERRAMACAAMGGGVAIVDWSGRESRSIDEIDEANKAEAEAGGVESESGGVWEPGSLSVAFRYEGHGSIAYGADWGWKRGGAPEDVVVSCSFYDKGLHVWSPR</sequence>
<feature type="repeat" description="WD" evidence="8">
    <location>
        <begin position="270"/>
        <end position="303"/>
    </location>
</feature>
<dbReference type="Proteomes" id="UP000002009">
    <property type="component" value="Chromosome 6"/>
</dbReference>
<evidence type="ECO:0000256" key="5">
    <source>
        <dbReference type="ARBA" id="ARBA00038092"/>
    </source>
</evidence>
<dbReference type="OMA" id="LDMKWLP"/>
<dbReference type="KEGG" id="mis:MICPUN_105774"/>
<dbReference type="OrthoDB" id="1930760at2759"/>
<dbReference type="InParanoid" id="C1E999"/>
<evidence type="ECO:0000256" key="1">
    <source>
        <dbReference type="ARBA" id="ARBA00005156"/>
    </source>
</evidence>
<dbReference type="InterPro" id="IPR036322">
    <property type="entry name" value="WD40_repeat_dom_sf"/>
</dbReference>
<dbReference type="PANTHER" id="PTHR46042:SF1">
    <property type="entry name" value="DIPHTHINE METHYLTRANSFERASE"/>
    <property type="match status" value="1"/>
</dbReference>
<evidence type="ECO:0000256" key="7">
    <source>
        <dbReference type="ARBA" id="ARBA00047551"/>
    </source>
</evidence>
<evidence type="ECO:0000313" key="10">
    <source>
        <dbReference type="EMBL" id="ACO64643.1"/>
    </source>
</evidence>